<keyword evidence="5 9" id="KW-0812">Transmembrane</keyword>
<dbReference type="Pfam" id="PF01061">
    <property type="entry name" value="ABC2_membrane"/>
    <property type="match status" value="1"/>
</dbReference>
<feature type="transmembrane region" description="Helical" evidence="9">
    <location>
        <begin position="35"/>
        <end position="56"/>
    </location>
</feature>
<evidence type="ECO:0000256" key="3">
    <source>
        <dbReference type="ARBA" id="ARBA00022448"/>
    </source>
</evidence>
<accession>A0A918SBF0</accession>
<dbReference type="EMBL" id="BMZE01000003">
    <property type="protein sequence ID" value="GHA32594.1"/>
    <property type="molecule type" value="Genomic_DNA"/>
</dbReference>
<keyword evidence="7" id="KW-0625">Polysaccharide transport</keyword>
<dbReference type="GO" id="GO:0005886">
    <property type="term" value="C:plasma membrane"/>
    <property type="evidence" value="ECO:0007669"/>
    <property type="project" value="UniProtKB-SubCell"/>
</dbReference>
<keyword evidence="8 9" id="KW-0472">Membrane</keyword>
<dbReference type="GO" id="GO:0015774">
    <property type="term" value="P:polysaccharide transport"/>
    <property type="evidence" value="ECO:0007669"/>
    <property type="project" value="UniProtKB-KW"/>
</dbReference>
<comment type="similarity">
    <text evidence="2 9">Belongs to the ABC-2 integral membrane protein family.</text>
</comment>
<comment type="caution">
    <text evidence="11">The sequence shown here is derived from an EMBL/GenBank/DDBJ whole genome shotgun (WGS) entry which is preliminary data.</text>
</comment>
<evidence type="ECO:0000256" key="1">
    <source>
        <dbReference type="ARBA" id="ARBA00004651"/>
    </source>
</evidence>
<dbReference type="PANTHER" id="PTHR30413">
    <property type="entry name" value="INNER MEMBRANE TRANSPORT PERMEASE"/>
    <property type="match status" value="1"/>
</dbReference>
<dbReference type="AlphaFoldDB" id="A0A918SBF0"/>
<keyword evidence="4 9" id="KW-1003">Cell membrane</keyword>
<feature type="transmembrane region" description="Helical" evidence="9">
    <location>
        <begin position="68"/>
        <end position="89"/>
    </location>
</feature>
<feature type="domain" description="ABC transmembrane type-2" evidence="10">
    <location>
        <begin position="33"/>
        <end position="257"/>
    </location>
</feature>
<evidence type="ECO:0000256" key="4">
    <source>
        <dbReference type="ARBA" id="ARBA00022475"/>
    </source>
</evidence>
<evidence type="ECO:0000256" key="2">
    <source>
        <dbReference type="ARBA" id="ARBA00007783"/>
    </source>
</evidence>
<evidence type="ECO:0000256" key="8">
    <source>
        <dbReference type="ARBA" id="ARBA00023136"/>
    </source>
</evidence>
<evidence type="ECO:0000256" key="6">
    <source>
        <dbReference type="ARBA" id="ARBA00022989"/>
    </source>
</evidence>
<reference evidence="11" key="2">
    <citation type="submission" date="2020-09" db="EMBL/GenBank/DDBJ databases">
        <authorList>
            <person name="Sun Q."/>
            <person name="Kim S."/>
        </authorList>
    </citation>
    <scope>NUCLEOTIDE SEQUENCE</scope>
    <source>
        <strain evidence="11">KCTC 32437</strain>
    </source>
</reference>
<feature type="transmembrane region" description="Helical" evidence="9">
    <location>
        <begin position="110"/>
        <end position="136"/>
    </location>
</feature>
<keyword evidence="12" id="KW-1185">Reference proteome</keyword>
<dbReference type="GO" id="GO:0140359">
    <property type="term" value="F:ABC-type transporter activity"/>
    <property type="evidence" value="ECO:0007669"/>
    <property type="project" value="InterPro"/>
</dbReference>
<dbReference type="PANTHER" id="PTHR30413:SF10">
    <property type="entry name" value="CAPSULE POLYSACCHARIDE EXPORT INNER-MEMBRANE PROTEIN CTRC"/>
    <property type="match status" value="1"/>
</dbReference>
<feature type="transmembrane region" description="Helical" evidence="9">
    <location>
        <begin position="180"/>
        <end position="198"/>
    </location>
</feature>
<dbReference type="InterPro" id="IPR013525">
    <property type="entry name" value="ABC2_TM"/>
</dbReference>
<keyword evidence="6 9" id="KW-1133">Transmembrane helix</keyword>
<proteinExistence type="inferred from homology"/>
<organism evidence="11 12">
    <name type="scientific">Devosia pacifica</name>
    <dbReference type="NCBI Taxonomy" id="1335967"/>
    <lineage>
        <taxon>Bacteria</taxon>
        <taxon>Pseudomonadati</taxon>
        <taxon>Pseudomonadota</taxon>
        <taxon>Alphaproteobacteria</taxon>
        <taxon>Hyphomicrobiales</taxon>
        <taxon>Devosiaceae</taxon>
        <taxon>Devosia</taxon>
    </lineage>
</organism>
<dbReference type="PROSITE" id="PS51012">
    <property type="entry name" value="ABC_TM2"/>
    <property type="match status" value="1"/>
</dbReference>
<evidence type="ECO:0000313" key="12">
    <source>
        <dbReference type="Proteomes" id="UP000646579"/>
    </source>
</evidence>
<keyword evidence="7" id="KW-0762">Sugar transport</keyword>
<feature type="transmembrane region" description="Helical" evidence="9">
    <location>
        <begin position="148"/>
        <end position="173"/>
    </location>
</feature>
<keyword evidence="3 9" id="KW-0813">Transport</keyword>
<reference evidence="11" key="1">
    <citation type="journal article" date="2014" name="Int. J. Syst. Evol. Microbiol.">
        <title>Complete genome sequence of Corynebacterium casei LMG S-19264T (=DSM 44701T), isolated from a smear-ripened cheese.</title>
        <authorList>
            <consortium name="US DOE Joint Genome Institute (JGI-PGF)"/>
            <person name="Walter F."/>
            <person name="Albersmeier A."/>
            <person name="Kalinowski J."/>
            <person name="Ruckert C."/>
        </authorList>
    </citation>
    <scope>NUCLEOTIDE SEQUENCE</scope>
    <source>
        <strain evidence="11">KCTC 32437</strain>
    </source>
</reference>
<evidence type="ECO:0000256" key="7">
    <source>
        <dbReference type="ARBA" id="ARBA00023047"/>
    </source>
</evidence>
<dbReference type="GO" id="GO:0015920">
    <property type="term" value="P:lipopolysaccharide transport"/>
    <property type="evidence" value="ECO:0007669"/>
    <property type="project" value="TreeGrafter"/>
</dbReference>
<dbReference type="InterPro" id="IPR047817">
    <property type="entry name" value="ABC2_TM_bact-type"/>
</dbReference>
<dbReference type="RefSeq" id="WP_189426609.1">
    <property type="nucleotide sequence ID" value="NZ_BMZE01000003.1"/>
</dbReference>
<feature type="transmembrane region" description="Helical" evidence="9">
    <location>
        <begin position="234"/>
        <end position="254"/>
    </location>
</feature>
<comment type="subcellular location">
    <subcellularLocation>
        <location evidence="9">Cell inner membrane</location>
        <topology evidence="9">Multi-pass membrane protein</topology>
    </subcellularLocation>
    <subcellularLocation>
        <location evidence="1">Cell membrane</location>
        <topology evidence="1">Multi-pass membrane protein</topology>
    </subcellularLocation>
</comment>
<evidence type="ECO:0000313" key="11">
    <source>
        <dbReference type="EMBL" id="GHA32594.1"/>
    </source>
</evidence>
<evidence type="ECO:0000259" key="10">
    <source>
        <dbReference type="PROSITE" id="PS51012"/>
    </source>
</evidence>
<evidence type="ECO:0000256" key="9">
    <source>
        <dbReference type="RuleBase" id="RU361157"/>
    </source>
</evidence>
<dbReference type="Proteomes" id="UP000646579">
    <property type="component" value="Unassembled WGS sequence"/>
</dbReference>
<evidence type="ECO:0000256" key="5">
    <source>
        <dbReference type="ARBA" id="ARBA00022692"/>
    </source>
</evidence>
<protein>
    <recommendedName>
        <fullName evidence="9">Transport permease protein</fullName>
    </recommendedName>
</protein>
<name>A0A918SBF0_9HYPH</name>
<gene>
    <name evidence="11" type="primary">wzm</name>
    <name evidence="11" type="ORF">GCM10007989_30880</name>
</gene>
<sequence>MLNSLASAAWRYRYFILASIQGDFRSRVARSRLGFLWIILVPLAQVAIYAFILSALMTQRLPGIDNRFAYSLYLLAGFSGWFLFLEVINRCVTIFLDNAEALKKIAFPRIVLPIIVVGSSVINNLVFFGLVVLAYVLLGHDPLPAIAWYPLLTLITAAGAAGLGLSLGVLNVFMRDVGQIVGIALQFGFWMTPIVYMVDILPESVRPILMLNPMYWVLDSYHRTFLYGLPPQPLALLGLSVLAVGLLALALMLFRRASAEMVDVL</sequence>